<evidence type="ECO:0000256" key="15">
    <source>
        <dbReference type="SAM" id="SignalP"/>
    </source>
</evidence>
<evidence type="ECO:0000256" key="9">
    <source>
        <dbReference type="ARBA" id="ARBA00022821"/>
    </source>
</evidence>
<dbReference type="Gene3D" id="3.80.10.10">
    <property type="entry name" value="Ribonuclease Inhibitor"/>
    <property type="match status" value="1"/>
</dbReference>
<reference evidence="17 18" key="1">
    <citation type="submission" date="2024-01" db="EMBL/GenBank/DDBJ databases">
        <title>The genomes of 5 underutilized Papilionoideae crops provide insights into root nodulation and disease resistanc.</title>
        <authorList>
            <person name="Jiang F."/>
        </authorList>
    </citation>
    <scope>NUCLEOTIDE SEQUENCE [LARGE SCALE GENOMIC DNA]</scope>
    <source>
        <strain evidence="17">JINMINGXINNONG_FW02</strain>
        <tissue evidence="17">Leaves</tissue>
    </source>
</reference>
<keyword evidence="12" id="KW-1015">Disulfide bond</keyword>
<dbReference type="GO" id="GO:0006952">
    <property type="term" value="P:defense response"/>
    <property type="evidence" value="ECO:0007669"/>
    <property type="project" value="UniProtKB-KW"/>
</dbReference>
<comment type="caution">
    <text evidence="17">The sequence shown here is derived from an EMBL/GenBank/DDBJ whole genome shotgun (WGS) entry which is preliminary data.</text>
</comment>
<keyword evidence="5" id="KW-0433">Leucine-rich repeat</keyword>
<evidence type="ECO:0000313" key="18">
    <source>
        <dbReference type="Proteomes" id="UP001374584"/>
    </source>
</evidence>
<dbReference type="PANTHER" id="PTHR48007">
    <property type="entry name" value="LEUCINE-RICH REPEAT RECEPTOR-LIKE PROTEIN KINASE PXC1"/>
    <property type="match status" value="1"/>
</dbReference>
<evidence type="ECO:0000256" key="12">
    <source>
        <dbReference type="ARBA" id="ARBA00023157"/>
    </source>
</evidence>
<dbReference type="InterPro" id="IPR013210">
    <property type="entry name" value="LRR_N_plant-typ"/>
</dbReference>
<dbReference type="AlphaFoldDB" id="A0AAN9LEE7"/>
<keyword evidence="10 14" id="KW-1133">Transmembrane helix</keyword>
<evidence type="ECO:0000256" key="7">
    <source>
        <dbReference type="ARBA" id="ARBA00022729"/>
    </source>
</evidence>
<dbReference type="PROSITE" id="PS50011">
    <property type="entry name" value="PROTEIN_KINASE_DOM"/>
    <property type="match status" value="1"/>
</dbReference>
<evidence type="ECO:0000256" key="13">
    <source>
        <dbReference type="ARBA" id="ARBA00038043"/>
    </source>
</evidence>
<dbReference type="GO" id="GO:0004672">
    <property type="term" value="F:protein kinase activity"/>
    <property type="evidence" value="ECO:0007669"/>
    <property type="project" value="InterPro"/>
</dbReference>
<sequence>MKTTTRNLNPLVFLGSLFCLFMTGFSAESDIYCLETIKNMDPSNILSSWDFKTNTEGVICTFSGVECISNHVEDRVIGLWLSNMGLKGQFPSCIEDFTWLQTLNLSHNELSGYIPNDISSKLLYLATLDLSNNYFSGEIPKGIANLLGLITLLLDGNQLTGHIPQDLGLLPWLRDFSVANNLLEGPVPGFRSNLNVSLSYVNNSGLCGGTLGRCDESLFGRSFWYSFIIGFVSSATSVLVSCMYYYAPWTEFKKRRSNAIHPLIKKPNTEQEAELLPLAFQEQRRKELSMLLERLITRMSFMELCKATDYFCTDNVLGIGTTGIMYKAKVSNKCFLAVKRIYDADKYKWEFLLEIMIPGRHRHRNIVPLHGFCIEKQERVLVYKYISNGRLSDWLQSDEEHHPIKLEWPERIHIALGLARGLSWLHEKCKIVHLNLDSECVLLDKSFEPKISNFSKAKFLHQSVEDHVRMKMFLVDGLGVKGYAERDVYDFGIILFELITGKRLSQSADSSDSISGHLMNYIRKNLFTDPADFYDAIDDGIIGKGFDDKIVGLLEVACDCVKTSLKQRPKMVDMHQTIRAMWEGYKPWFVSESLELSMDCSDHITCISEIECIE</sequence>
<organism evidence="17 18">
    <name type="scientific">Phaseolus coccineus</name>
    <name type="common">Scarlet runner bean</name>
    <name type="synonym">Phaseolus multiflorus</name>
    <dbReference type="NCBI Taxonomy" id="3886"/>
    <lineage>
        <taxon>Eukaryota</taxon>
        <taxon>Viridiplantae</taxon>
        <taxon>Streptophyta</taxon>
        <taxon>Embryophyta</taxon>
        <taxon>Tracheophyta</taxon>
        <taxon>Spermatophyta</taxon>
        <taxon>Magnoliopsida</taxon>
        <taxon>eudicotyledons</taxon>
        <taxon>Gunneridae</taxon>
        <taxon>Pentapetalae</taxon>
        <taxon>rosids</taxon>
        <taxon>fabids</taxon>
        <taxon>Fabales</taxon>
        <taxon>Fabaceae</taxon>
        <taxon>Papilionoideae</taxon>
        <taxon>50 kb inversion clade</taxon>
        <taxon>NPAAA clade</taxon>
        <taxon>indigoferoid/millettioid clade</taxon>
        <taxon>Phaseoleae</taxon>
        <taxon>Phaseolus</taxon>
    </lineage>
</organism>
<keyword evidence="11 14" id="KW-0472">Membrane</keyword>
<dbReference type="InterPro" id="IPR032675">
    <property type="entry name" value="LRR_dom_sf"/>
</dbReference>
<dbReference type="InterPro" id="IPR011009">
    <property type="entry name" value="Kinase-like_dom_sf"/>
</dbReference>
<dbReference type="Pfam" id="PF08263">
    <property type="entry name" value="LRRNT_2"/>
    <property type="match status" value="1"/>
</dbReference>
<dbReference type="InterPro" id="IPR046959">
    <property type="entry name" value="PRK1-6/SRF4-like"/>
</dbReference>
<evidence type="ECO:0000256" key="1">
    <source>
        <dbReference type="ARBA" id="ARBA00004170"/>
    </source>
</evidence>
<evidence type="ECO:0000256" key="5">
    <source>
        <dbReference type="ARBA" id="ARBA00022614"/>
    </source>
</evidence>
<evidence type="ECO:0000256" key="11">
    <source>
        <dbReference type="ARBA" id="ARBA00023136"/>
    </source>
</evidence>
<evidence type="ECO:0000256" key="4">
    <source>
        <dbReference type="ARBA" id="ARBA00022525"/>
    </source>
</evidence>
<evidence type="ECO:0000256" key="2">
    <source>
        <dbReference type="ARBA" id="ARBA00004191"/>
    </source>
</evidence>
<dbReference type="SUPFAM" id="SSF52058">
    <property type="entry name" value="L domain-like"/>
    <property type="match status" value="1"/>
</dbReference>
<accession>A0AAN9LEE7</accession>
<dbReference type="SUPFAM" id="SSF56112">
    <property type="entry name" value="Protein kinase-like (PK-like)"/>
    <property type="match status" value="1"/>
</dbReference>
<protein>
    <recommendedName>
        <fullName evidence="16">Protein kinase domain-containing protein</fullName>
    </recommendedName>
</protein>
<keyword evidence="8" id="KW-0677">Repeat</keyword>
<proteinExistence type="inferred from homology"/>
<gene>
    <name evidence="17" type="ORF">VNO80_28549</name>
</gene>
<feature type="signal peptide" evidence="15">
    <location>
        <begin position="1"/>
        <end position="27"/>
    </location>
</feature>
<dbReference type="Pfam" id="PF00560">
    <property type="entry name" value="LRR_1"/>
    <property type="match status" value="2"/>
</dbReference>
<comment type="similarity">
    <text evidence="13">Belongs to the polygalacturonase-inhibiting protein family.</text>
</comment>
<evidence type="ECO:0000256" key="14">
    <source>
        <dbReference type="SAM" id="Phobius"/>
    </source>
</evidence>
<dbReference type="FunFam" id="3.80.10.10:FF:000400">
    <property type="entry name" value="Nuclear pore complex protein NUP107"/>
    <property type="match status" value="1"/>
</dbReference>
<keyword evidence="3" id="KW-0134">Cell wall</keyword>
<evidence type="ECO:0000256" key="3">
    <source>
        <dbReference type="ARBA" id="ARBA00022512"/>
    </source>
</evidence>
<dbReference type="InterPro" id="IPR000719">
    <property type="entry name" value="Prot_kinase_dom"/>
</dbReference>
<dbReference type="Proteomes" id="UP001374584">
    <property type="component" value="Unassembled WGS sequence"/>
</dbReference>
<evidence type="ECO:0000256" key="10">
    <source>
        <dbReference type="ARBA" id="ARBA00022989"/>
    </source>
</evidence>
<keyword evidence="7 15" id="KW-0732">Signal</keyword>
<feature type="domain" description="Protein kinase" evidence="16">
    <location>
        <begin position="311"/>
        <end position="589"/>
    </location>
</feature>
<keyword evidence="6 14" id="KW-0812">Transmembrane</keyword>
<evidence type="ECO:0000256" key="6">
    <source>
        <dbReference type="ARBA" id="ARBA00022692"/>
    </source>
</evidence>
<dbReference type="Gene3D" id="3.30.200.20">
    <property type="entry name" value="Phosphorylase Kinase, domain 1"/>
    <property type="match status" value="1"/>
</dbReference>
<dbReference type="GO" id="GO:0005524">
    <property type="term" value="F:ATP binding"/>
    <property type="evidence" value="ECO:0007669"/>
    <property type="project" value="InterPro"/>
</dbReference>
<dbReference type="PANTHER" id="PTHR48007:SF86">
    <property type="entry name" value="(WILD MALAYSIAN BANANA) HYPOTHETICAL PROTEIN"/>
    <property type="match status" value="1"/>
</dbReference>
<dbReference type="Pfam" id="PF07714">
    <property type="entry name" value="PK_Tyr_Ser-Thr"/>
    <property type="match status" value="1"/>
</dbReference>
<name>A0AAN9LEE7_PHACN</name>
<comment type="subcellular location">
    <subcellularLocation>
        <location evidence="1">Membrane</location>
        <topology evidence="1">Peripheral membrane protein</topology>
    </subcellularLocation>
    <subcellularLocation>
        <location evidence="2">Secreted</location>
        <location evidence="2">Cell wall</location>
    </subcellularLocation>
</comment>
<evidence type="ECO:0000313" key="17">
    <source>
        <dbReference type="EMBL" id="KAK7331808.1"/>
    </source>
</evidence>
<evidence type="ECO:0000256" key="8">
    <source>
        <dbReference type="ARBA" id="ARBA00022737"/>
    </source>
</evidence>
<dbReference type="Gene3D" id="1.10.510.10">
    <property type="entry name" value="Transferase(Phosphotransferase) domain 1"/>
    <property type="match status" value="1"/>
</dbReference>
<feature type="transmembrane region" description="Helical" evidence="14">
    <location>
        <begin position="223"/>
        <end position="247"/>
    </location>
</feature>
<dbReference type="InterPro" id="IPR001611">
    <property type="entry name" value="Leu-rich_rpt"/>
</dbReference>
<dbReference type="InterPro" id="IPR001245">
    <property type="entry name" value="Ser-Thr/Tyr_kinase_cat_dom"/>
</dbReference>
<evidence type="ECO:0000259" key="16">
    <source>
        <dbReference type="PROSITE" id="PS50011"/>
    </source>
</evidence>
<keyword evidence="18" id="KW-1185">Reference proteome</keyword>
<keyword evidence="4" id="KW-0964">Secreted</keyword>
<dbReference type="GO" id="GO:0016020">
    <property type="term" value="C:membrane"/>
    <property type="evidence" value="ECO:0007669"/>
    <property type="project" value="UniProtKB-SubCell"/>
</dbReference>
<feature type="chain" id="PRO_5042810766" description="Protein kinase domain-containing protein" evidence="15">
    <location>
        <begin position="28"/>
        <end position="614"/>
    </location>
</feature>
<dbReference type="EMBL" id="JAYMYR010000011">
    <property type="protein sequence ID" value="KAK7331808.1"/>
    <property type="molecule type" value="Genomic_DNA"/>
</dbReference>
<keyword evidence="9" id="KW-0611">Plant defense</keyword>